<dbReference type="RefSeq" id="WP_259447162.1">
    <property type="nucleotide sequence ID" value="NZ_CP119520.1"/>
</dbReference>
<keyword evidence="4" id="KW-1185">Reference proteome</keyword>
<dbReference type="PANTHER" id="PTHR12654">
    <property type="entry name" value="BILE ACID BETA-GLUCOSIDASE-RELATED"/>
    <property type="match status" value="1"/>
</dbReference>
<dbReference type="PROSITE" id="PS51257">
    <property type="entry name" value="PROKAR_LIPOPROTEIN"/>
    <property type="match status" value="1"/>
</dbReference>
<proteinExistence type="predicted"/>
<dbReference type="SUPFAM" id="SSF48208">
    <property type="entry name" value="Six-hairpin glycosidases"/>
    <property type="match status" value="1"/>
</dbReference>
<dbReference type="EMBL" id="JANUHC010000001">
    <property type="protein sequence ID" value="MCS0627901.1"/>
    <property type="molecule type" value="Genomic_DNA"/>
</dbReference>
<organism evidence="3 4">
    <name type="scientific">Telluria mixta</name>
    <dbReference type="NCBI Taxonomy" id="34071"/>
    <lineage>
        <taxon>Bacteria</taxon>
        <taxon>Pseudomonadati</taxon>
        <taxon>Pseudomonadota</taxon>
        <taxon>Betaproteobacteria</taxon>
        <taxon>Burkholderiales</taxon>
        <taxon>Oxalobacteraceae</taxon>
        <taxon>Telluria group</taxon>
        <taxon>Telluria</taxon>
    </lineage>
</organism>
<dbReference type="Pfam" id="PF12215">
    <property type="entry name" value="Glyco_hydr_116N"/>
    <property type="match status" value="1"/>
</dbReference>
<dbReference type="Gene3D" id="1.50.10.10">
    <property type="match status" value="1"/>
</dbReference>
<dbReference type="Pfam" id="PF04685">
    <property type="entry name" value="DUF608"/>
    <property type="match status" value="1"/>
</dbReference>
<dbReference type="InterPro" id="IPR006775">
    <property type="entry name" value="GH116_catalytic"/>
</dbReference>
<dbReference type="InterPro" id="IPR008928">
    <property type="entry name" value="6-hairpin_glycosidase_sf"/>
</dbReference>
<accession>A0ABT2BTA0</accession>
<evidence type="ECO:0000313" key="3">
    <source>
        <dbReference type="EMBL" id="MCS0627901.1"/>
    </source>
</evidence>
<name>A0ABT2BTA0_9BURK</name>
<dbReference type="InterPro" id="IPR012341">
    <property type="entry name" value="6hp_glycosidase-like_sf"/>
</dbReference>
<comment type="caution">
    <text evidence="3">The sequence shown here is derived from an EMBL/GenBank/DDBJ whole genome shotgun (WGS) entry which is preliminary data.</text>
</comment>
<gene>
    <name evidence="3" type="ORF">NX786_00885</name>
</gene>
<feature type="domain" description="Glycosyl-hydrolase family 116 N-terminal" evidence="2">
    <location>
        <begin position="81"/>
        <end position="401"/>
    </location>
</feature>
<feature type="domain" description="Glycosyl-hydrolase family 116 catalytic region" evidence="1">
    <location>
        <begin position="577"/>
        <end position="875"/>
    </location>
</feature>
<dbReference type="Proteomes" id="UP001165263">
    <property type="component" value="Unassembled WGS sequence"/>
</dbReference>
<evidence type="ECO:0000313" key="4">
    <source>
        <dbReference type="Proteomes" id="UP001165263"/>
    </source>
</evidence>
<dbReference type="PANTHER" id="PTHR12654:SF0">
    <property type="entry name" value="NON-LYSOSOMAL GLUCOSYLCERAMIDASE"/>
    <property type="match status" value="1"/>
</dbReference>
<evidence type="ECO:0000259" key="1">
    <source>
        <dbReference type="Pfam" id="PF04685"/>
    </source>
</evidence>
<sequence length="897" mass="97129">METKGLVPATFLVSTLALLAGCAGLHRENGVRAAASSAQAPQGAFVRTLGASKPSTPLVLPPEVQGMGASYVNQSNQGGRGIALGGLGTGSFMLNQQGTFGPWSFNGRQENRVLPQAAFHLFEEVEGNAPTVKTLAAPTSSSDKQPAATSFSYGPNGALLPAWPTLANGEATYKAMYPFGWIEYHGFKSKVVSRFWSPIVAKDELRSSMPVAYFDVQITNRSDRNENVAMMFTFPNAPIHVAGATPPFWLPFSKPHFAPSVRTGHYTHFDVDPKTGVAGVTLGADHPTNTVDAQATEWTIAARPEANQAVSYVTSWNADGDGSDILKAFQARGTLPNAAIDQSKSAGAVSVKAALKPGESTTFRFALVWDIPREVATTPSGERTVWMKRYTERFGAKQTADNDYVTNSYPERQGFNIASVLLGEHDNALKAVESWWSAVVGDPAYPDWVKGAALNQLFYNVYASSFYVNGLVSNNVPTSIGPRLGKVFGDTHLFGLATGGDGADGALMNADVSPYGYLNWAQLFPKVNRDLMRVSAEIVARNPVGALSDFGSVLGGSPFVDLKFSTSGLDGHFGFLDRQPKFVFRAYDEFLRTHDTTYFAYVYPAMVKAYDRFRQNVPAGSHLPVGASSTYDWIPGKGHTLYNSTLYLLATQVMADATAQAVALNIKGATGEARDRYAAELAAAKAEYESTFWDDARQHYRWSSDVTNTTSGTTSEAGLFANGLYGQHLAEQAGLPDLVPKSHLIGHLKSVFRKSALPFKDAGGRTRGVVNLLDNNYDWFGKVVSANPFVGGNDFMARELWAGSSYAVAATMIFNGKRFNDPELVSYGEIIGKDLSYQLWDNPELGFEFNAPEGWDVTSTKMARNSPYMRPLAVWDTLNAFKRLSIPDPDPAAPDVP</sequence>
<protein>
    <submittedName>
        <fullName evidence="3">Non-lysosomal glucosylceramidase</fullName>
    </submittedName>
</protein>
<dbReference type="InterPro" id="IPR052566">
    <property type="entry name" value="Non-lysos_glucosylceramidase"/>
</dbReference>
<dbReference type="InterPro" id="IPR024462">
    <property type="entry name" value="GH116_N"/>
</dbReference>
<reference evidence="3" key="1">
    <citation type="submission" date="2022-08" db="EMBL/GenBank/DDBJ databases">
        <title>Reclassification of Massilia species as members of the genera Telluria, Duganella, Pseudoduganella, Mokoshia gen. nov. and Zemynaea gen. nov. using orthogonal and non-orthogonal genome-based approaches.</title>
        <authorList>
            <person name="Bowman J.P."/>
        </authorList>
    </citation>
    <scope>NUCLEOTIDE SEQUENCE</scope>
    <source>
        <strain evidence="3">LMG 11547</strain>
    </source>
</reference>
<evidence type="ECO:0000259" key="2">
    <source>
        <dbReference type="Pfam" id="PF12215"/>
    </source>
</evidence>